<feature type="transmembrane region" description="Helical" evidence="12">
    <location>
        <begin position="1004"/>
        <end position="1026"/>
    </location>
</feature>
<dbReference type="InterPro" id="IPR003591">
    <property type="entry name" value="Leu-rich_rpt_typical-subtyp"/>
</dbReference>
<evidence type="ECO:0000256" key="4">
    <source>
        <dbReference type="ARBA" id="ARBA00022614"/>
    </source>
</evidence>
<dbReference type="InterPro" id="IPR032675">
    <property type="entry name" value="LRR_dom_sf"/>
</dbReference>
<comment type="caution">
    <text evidence="14">The sequence shown here is derived from an EMBL/GenBank/DDBJ whole genome shotgun (WGS) entry which is preliminary data.</text>
</comment>
<name>A0A834WKS0_9FABA</name>
<keyword evidence="6" id="KW-0732">Signal</keyword>
<keyword evidence="10 14" id="KW-0675">Receptor</keyword>
<dbReference type="SUPFAM" id="SSF52058">
    <property type="entry name" value="L domain-like"/>
    <property type="match status" value="1"/>
</dbReference>
<evidence type="ECO:0000259" key="13">
    <source>
        <dbReference type="Pfam" id="PF08263"/>
    </source>
</evidence>
<evidence type="ECO:0000313" key="15">
    <source>
        <dbReference type="Proteomes" id="UP000634136"/>
    </source>
</evidence>
<evidence type="ECO:0000313" key="14">
    <source>
        <dbReference type="EMBL" id="KAF7820474.1"/>
    </source>
</evidence>
<comment type="similarity">
    <text evidence="2">Belongs to the RLP family.</text>
</comment>
<evidence type="ECO:0000256" key="10">
    <source>
        <dbReference type="ARBA" id="ARBA00023170"/>
    </source>
</evidence>
<feature type="transmembrane region" description="Helical" evidence="12">
    <location>
        <begin position="7"/>
        <end position="29"/>
    </location>
</feature>
<evidence type="ECO:0000256" key="2">
    <source>
        <dbReference type="ARBA" id="ARBA00009592"/>
    </source>
</evidence>
<dbReference type="InterPro" id="IPR001611">
    <property type="entry name" value="Leu-rich_rpt"/>
</dbReference>
<organism evidence="14 15">
    <name type="scientific">Senna tora</name>
    <dbReference type="NCBI Taxonomy" id="362788"/>
    <lineage>
        <taxon>Eukaryota</taxon>
        <taxon>Viridiplantae</taxon>
        <taxon>Streptophyta</taxon>
        <taxon>Embryophyta</taxon>
        <taxon>Tracheophyta</taxon>
        <taxon>Spermatophyta</taxon>
        <taxon>Magnoliopsida</taxon>
        <taxon>eudicotyledons</taxon>
        <taxon>Gunneridae</taxon>
        <taxon>Pentapetalae</taxon>
        <taxon>rosids</taxon>
        <taxon>fabids</taxon>
        <taxon>Fabales</taxon>
        <taxon>Fabaceae</taxon>
        <taxon>Caesalpinioideae</taxon>
        <taxon>Cassia clade</taxon>
        <taxon>Senna</taxon>
    </lineage>
</organism>
<gene>
    <name evidence="14" type="ORF">G2W53_025929</name>
</gene>
<dbReference type="SUPFAM" id="SSF52047">
    <property type="entry name" value="RNI-like"/>
    <property type="match status" value="1"/>
</dbReference>
<dbReference type="GO" id="GO:0016301">
    <property type="term" value="F:kinase activity"/>
    <property type="evidence" value="ECO:0007669"/>
    <property type="project" value="UniProtKB-KW"/>
</dbReference>
<dbReference type="PANTHER" id="PTHR48062">
    <property type="entry name" value="RECEPTOR-LIKE PROTEIN 14"/>
    <property type="match status" value="1"/>
</dbReference>
<evidence type="ECO:0000256" key="6">
    <source>
        <dbReference type="ARBA" id="ARBA00022729"/>
    </source>
</evidence>
<proteinExistence type="inferred from homology"/>
<dbReference type="EMBL" id="JAAIUW010000008">
    <property type="protein sequence ID" value="KAF7820474.1"/>
    <property type="molecule type" value="Genomic_DNA"/>
</dbReference>
<evidence type="ECO:0000256" key="5">
    <source>
        <dbReference type="ARBA" id="ARBA00022692"/>
    </source>
</evidence>
<comment type="subcellular location">
    <subcellularLocation>
        <location evidence="1">Cell membrane</location>
        <topology evidence="1">Single-pass type I membrane protein</topology>
    </subcellularLocation>
</comment>
<keyword evidence="8 12" id="KW-1133">Transmembrane helix</keyword>
<dbReference type="PRINTS" id="PR00019">
    <property type="entry name" value="LEURICHRPT"/>
</dbReference>
<accession>A0A834WKS0</accession>
<keyword evidence="4" id="KW-0433">Leucine-rich repeat</keyword>
<evidence type="ECO:0000256" key="9">
    <source>
        <dbReference type="ARBA" id="ARBA00023136"/>
    </source>
</evidence>
<keyword evidence="7" id="KW-0677">Repeat</keyword>
<dbReference type="Gene3D" id="3.80.10.10">
    <property type="entry name" value="Ribonuclease Inhibitor"/>
    <property type="match status" value="4"/>
</dbReference>
<keyword evidence="9 12" id="KW-0472">Membrane</keyword>
<dbReference type="OrthoDB" id="4691307at2759"/>
<feature type="domain" description="Leucine-rich repeat-containing N-terminal plant-type" evidence="13">
    <location>
        <begin position="30"/>
        <end position="73"/>
    </location>
</feature>
<dbReference type="SMART" id="SM00369">
    <property type="entry name" value="LRR_TYP"/>
    <property type="match status" value="8"/>
</dbReference>
<evidence type="ECO:0000256" key="11">
    <source>
        <dbReference type="ARBA" id="ARBA00023180"/>
    </source>
</evidence>
<dbReference type="Pfam" id="PF08263">
    <property type="entry name" value="LRRNT_2"/>
    <property type="match status" value="1"/>
</dbReference>
<keyword evidence="11" id="KW-0325">Glycoprotein</keyword>
<keyword evidence="15" id="KW-1185">Reference proteome</keyword>
<keyword evidence="5 12" id="KW-0812">Transmembrane</keyword>
<dbReference type="FunFam" id="3.80.10.10:FF:000111">
    <property type="entry name" value="LRR receptor-like serine/threonine-protein kinase ERECTA"/>
    <property type="match status" value="1"/>
</dbReference>
<dbReference type="PANTHER" id="PTHR48062:SF67">
    <property type="entry name" value="LEUCINE-RICH REPEAT-CONTAINING N-TERMINAL PLANT-TYPE DOMAIN-CONTAINING PROTEIN"/>
    <property type="match status" value="1"/>
</dbReference>
<evidence type="ECO:0000256" key="12">
    <source>
        <dbReference type="SAM" id="Phobius"/>
    </source>
</evidence>
<protein>
    <submittedName>
        <fullName evidence="14">LRR receptor-like serine/threonine-protein kinase FLS2</fullName>
    </submittedName>
</protein>
<evidence type="ECO:0000256" key="7">
    <source>
        <dbReference type="ARBA" id="ARBA00022737"/>
    </source>
</evidence>
<dbReference type="FunFam" id="3.80.10.10:FF:000095">
    <property type="entry name" value="LRR receptor-like serine/threonine-protein kinase GSO1"/>
    <property type="match status" value="1"/>
</dbReference>
<keyword evidence="3" id="KW-1003">Cell membrane</keyword>
<dbReference type="AlphaFoldDB" id="A0A834WKS0"/>
<keyword evidence="14" id="KW-0808">Transferase</keyword>
<keyword evidence="14" id="KW-0418">Kinase</keyword>
<dbReference type="Pfam" id="PF13855">
    <property type="entry name" value="LRR_8"/>
    <property type="match status" value="2"/>
</dbReference>
<evidence type="ECO:0000256" key="1">
    <source>
        <dbReference type="ARBA" id="ARBA00004251"/>
    </source>
</evidence>
<evidence type="ECO:0000256" key="8">
    <source>
        <dbReference type="ARBA" id="ARBA00022989"/>
    </source>
</evidence>
<sequence>MKMGWCGLVVVVLVAVIVIHVEVVVMGWLEDEKRALVDIKESLILQNASFPLLPSWDVSDPNSDICGWEGVQCHSSSAHIIALSLSNLLRNPDDMWFLNCPTRDSIMSKTLNMSLFLPFHQLTTLDLSRNCFQHALPIQDGRSNWTFPMLETLDLSHNYELDGKNVMKFLRGLTSLKNLNLAHCYIIIGRSLIQDGRSNWTFPMLETLDLSDNYELDGKNVMKFLRGLTSLKNLNLAGCNMIIGRSLIQEFSVFRNLEVLDLRYNSLSSPSSTFQDVRLLSNLTKLRTFDLSRTNVDKSIFKYLTALPALKSLFLSHTDQLGMNGTPINTDLCKMIELQELDLSHNGLTGTLDDACLGNLTSLRALDLSHNSLSGIIPPSLVAHLVYLEFLSLSYNNFGGSFSFNFLANNSKLKVLSLAPMNNAKTFRVETENPPDRIPSFQLEYLEMPSCQLNLSSRTIPTFLLYQHHLKYVDLSNNNLVGMFPYWLLVNNSRLASVFLGGNSLNELHLNQPFDQLVFLNLSNNKFQGNLPINIGYFLPRLEYLDVSSNMLDGHIPISIGEMSFLRGLDLSNNNFTGKIPKDILNRYYGEGYLKLSHNRLEGNIFPTPLMNLGYWFIFLANNNQFNGTLPKDGVLFSAGVVDISSNNLSGMLPSWIVKSPMMFSVSRNNFEGAIPIDFCKNDQLNILDLSHNRFSGTIPSCLFNSSLRLIDLGSNNLTGSIPEASSREYSFFGIIDLSNNQLSGSIPKSFYRLSRLAILSLANNKLEGHLSSEICELQQINILDLSHNKFTESIPSCFNNMSFGNYSPNSRISGYGISMIGYYYNSHFWFYGPENTYMLSFGEYEVQFVTKSITLSYKGDGLMSGLDLSSNQLTGEIPEQIGDLHNLHALNLSHNHLNGSIPEGFHNLKEIESLDLSSNNLIGEIPMQLQDLNFLSTFNVCYNNLSGRAPDHGQFGNFDESNYKGNRYLSWSNSNRRRNATPSETPLKNNSTEGSECVIDLIAFYWSFGASYVMVLLTLVTVLWINPRWRNVWFYYISICLQKSLGRFFDNTFFYQD</sequence>
<dbReference type="GO" id="GO:0005886">
    <property type="term" value="C:plasma membrane"/>
    <property type="evidence" value="ECO:0007669"/>
    <property type="project" value="UniProtKB-SubCell"/>
</dbReference>
<dbReference type="InterPro" id="IPR051502">
    <property type="entry name" value="RLP_Defense_Trigger"/>
</dbReference>
<dbReference type="Pfam" id="PF00560">
    <property type="entry name" value="LRR_1"/>
    <property type="match status" value="8"/>
</dbReference>
<evidence type="ECO:0000256" key="3">
    <source>
        <dbReference type="ARBA" id="ARBA00022475"/>
    </source>
</evidence>
<dbReference type="InterPro" id="IPR013210">
    <property type="entry name" value="LRR_N_plant-typ"/>
</dbReference>
<reference evidence="14" key="1">
    <citation type="submission" date="2020-09" db="EMBL/GenBank/DDBJ databases">
        <title>Genome-Enabled Discovery of Anthraquinone Biosynthesis in Senna tora.</title>
        <authorList>
            <person name="Kang S.-H."/>
            <person name="Pandey R.P."/>
            <person name="Lee C.-M."/>
            <person name="Sim J.-S."/>
            <person name="Jeong J.-T."/>
            <person name="Choi B.-S."/>
            <person name="Jung M."/>
            <person name="Ginzburg D."/>
            <person name="Zhao K."/>
            <person name="Won S.Y."/>
            <person name="Oh T.-J."/>
            <person name="Yu Y."/>
            <person name="Kim N.-H."/>
            <person name="Lee O.R."/>
            <person name="Lee T.-H."/>
            <person name="Bashyal P."/>
            <person name="Kim T.-S."/>
            <person name="Lee W.-H."/>
            <person name="Kawkins C."/>
            <person name="Kim C.-K."/>
            <person name="Kim J.S."/>
            <person name="Ahn B.O."/>
            <person name="Rhee S.Y."/>
            <person name="Sohng J.K."/>
        </authorList>
    </citation>
    <scope>NUCLEOTIDE SEQUENCE</scope>
    <source>
        <tissue evidence="14">Leaf</tissue>
    </source>
</reference>
<dbReference type="Proteomes" id="UP000634136">
    <property type="component" value="Unassembled WGS sequence"/>
</dbReference>